<name>A0ABD0WSH8_UMBPY</name>
<keyword evidence="2" id="KW-1133">Transmembrane helix</keyword>
<dbReference type="Proteomes" id="UP001557470">
    <property type="component" value="Unassembled WGS sequence"/>
</dbReference>
<protein>
    <recommendedName>
        <fullName evidence="3">Immunoglobulin C1-set domain-containing protein</fullName>
    </recommendedName>
</protein>
<proteinExistence type="predicted"/>
<dbReference type="Gene3D" id="2.60.40.10">
    <property type="entry name" value="Immunoglobulins"/>
    <property type="match status" value="1"/>
</dbReference>
<dbReference type="SMART" id="SM00407">
    <property type="entry name" value="IGc1"/>
    <property type="match status" value="1"/>
</dbReference>
<evidence type="ECO:0000313" key="4">
    <source>
        <dbReference type="EMBL" id="KAL0966622.1"/>
    </source>
</evidence>
<comment type="caution">
    <text evidence="4">The sequence shown here is derived from an EMBL/GenBank/DDBJ whole genome shotgun (WGS) entry which is preliminary data.</text>
</comment>
<evidence type="ECO:0000313" key="5">
    <source>
        <dbReference type="Proteomes" id="UP001557470"/>
    </source>
</evidence>
<keyword evidence="2" id="KW-0472">Membrane</keyword>
<dbReference type="Pfam" id="PF07654">
    <property type="entry name" value="C1-set"/>
    <property type="match status" value="1"/>
</dbReference>
<dbReference type="AlphaFoldDB" id="A0ABD0WSH8"/>
<feature type="domain" description="Immunoglobulin C1-set" evidence="3">
    <location>
        <begin position="93"/>
        <end position="178"/>
    </location>
</feature>
<feature type="transmembrane region" description="Helical" evidence="2">
    <location>
        <begin position="195"/>
        <end position="215"/>
    </location>
</feature>
<gene>
    <name evidence="4" type="ORF">UPYG_G00297560</name>
</gene>
<evidence type="ECO:0000256" key="1">
    <source>
        <dbReference type="ARBA" id="ARBA00023180"/>
    </source>
</evidence>
<keyword evidence="1" id="KW-0325">Glycoprotein</keyword>
<evidence type="ECO:0000259" key="3">
    <source>
        <dbReference type="SMART" id="SM00407"/>
    </source>
</evidence>
<dbReference type="PANTHER" id="PTHR16675">
    <property type="entry name" value="MHC CLASS I-RELATED"/>
    <property type="match status" value="1"/>
</dbReference>
<dbReference type="EMBL" id="JAGEUA010000009">
    <property type="protein sequence ID" value="KAL0966622.1"/>
    <property type="molecule type" value="Genomic_DNA"/>
</dbReference>
<sequence length="235" mass="26919">MYTYFNSSQYQVAGLLDGERFDFQSNILESPVPTKKWNQKEQRDGNTMWQESHAVRQHVTSSFLSIAEDLKRHMQKAFPHVYQVPRSLVKPGMVNLTCLITGFYPRSARIEMNLFRNNVLLPDTEGVQSSGVQSLRVRSSGVRPNEDHTYQLRKTVMVNASDHEVYRCYINQEGFVKPQNLIWGVNVHNNGSKPWWIGAILAVCILKVFGAYFLCQCSKRSGSGDKNGTYTQFNK</sequence>
<dbReference type="InterPro" id="IPR003597">
    <property type="entry name" value="Ig_C1-set"/>
</dbReference>
<dbReference type="PANTHER" id="PTHR16675:SF193">
    <property type="entry name" value="LOC571647 PROTEIN-RELATED"/>
    <property type="match status" value="1"/>
</dbReference>
<organism evidence="4 5">
    <name type="scientific">Umbra pygmaea</name>
    <name type="common">Eastern mudminnow</name>
    <dbReference type="NCBI Taxonomy" id="75934"/>
    <lineage>
        <taxon>Eukaryota</taxon>
        <taxon>Metazoa</taxon>
        <taxon>Chordata</taxon>
        <taxon>Craniata</taxon>
        <taxon>Vertebrata</taxon>
        <taxon>Euteleostomi</taxon>
        <taxon>Actinopterygii</taxon>
        <taxon>Neopterygii</taxon>
        <taxon>Teleostei</taxon>
        <taxon>Protacanthopterygii</taxon>
        <taxon>Esociformes</taxon>
        <taxon>Umbridae</taxon>
        <taxon>Umbra</taxon>
    </lineage>
</organism>
<dbReference type="SUPFAM" id="SSF48726">
    <property type="entry name" value="Immunoglobulin"/>
    <property type="match status" value="1"/>
</dbReference>
<accession>A0ABD0WSH8</accession>
<keyword evidence="2" id="KW-0812">Transmembrane</keyword>
<evidence type="ECO:0000256" key="2">
    <source>
        <dbReference type="SAM" id="Phobius"/>
    </source>
</evidence>
<keyword evidence="5" id="KW-1185">Reference proteome</keyword>
<dbReference type="InterPro" id="IPR050208">
    <property type="entry name" value="MHC_class-I_related"/>
</dbReference>
<dbReference type="InterPro" id="IPR013783">
    <property type="entry name" value="Ig-like_fold"/>
</dbReference>
<reference evidence="4 5" key="1">
    <citation type="submission" date="2024-06" db="EMBL/GenBank/DDBJ databases">
        <authorList>
            <person name="Pan Q."/>
            <person name="Wen M."/>
            <person name="Jouanno E."/>
            <person name="Zahm M."/>
            <person name="Klopp C."/>
            <person name="Cabau C."/>
            <person name="Louis A."/>
            <person name="Berthelot C."/>
            <person name="Parey E."/>
            <person name="Roest Crollius H."/>
            <person name="Montfort J."/>
            <person name="Robinson-Rechavi M."/>
            <person name="Bouchez O."/>
            <person name="Lampietro C."/>
            <person name="Lopez Roques C."/>
            <person name="Donnadieu C."/>
            <person name="Postlethwait J."/>
            <person name="Bobe J."/>
            <person name="Verreycken H."/>
            <person name="Guiguen Y."/>
        </authorList>
    </citation>
    <scope>NUCLEOTIDE SEQUENCE [LARGE SCALE GENOMIC DNA]</scope>
    <source>
        <strain evidence="4">Up_M1</strain>
        <tissue evidence="4">Testis</tissue>
    </source>
</reference>
<dbReference type="InterPro" id="IPR036179">
    <property type="entry name" value="Ig-like_dom_sf"/>
</dbReference>